<dbReference type="EMBL" id="RBXO01000001">
    <property type="protein sequence ID" value="RKT55850.1"/>
    <property type="molecule type" value="Genomic_DNA"/>
</dbReference>
<dbReference type="GO" id="GO:0016747">
    <property type="term" value="F:acyltransferase activity, transferring groups other than amino-acyl groups"/>
    <property type="evidence" value="ECO:0007669"/>
    <property type="project" value="InterPro"/>
</dbReference>
<dbReference type="SUPFAM" id="SSF55729">
    <property type="entry name" value="Acyl-CoA N-acyltransferases (Nat)"/>
    <property type="match status" value="1"/>
</dbReference>
<protein>
    <submittedName>
        <fullName evidence="2">Acetyltransferase (GNAT) family protein</fullName>
    </submittedName>
</protein>
<dbReference type="RefSeq" id="WP_121007500.1">
    <property type="nucleotide sequence ID" value="NZ_RBXO01000001.1"/>
</dbReference>
<keyword evidence="2" id="KW-0808">Transferase</keyword>
<proteinExistence type="predicted"/>
<dbReference type="Proteomes" id="UP000282084">
    <property type="component" value="Unassembled WGS sequence"/>
</dbReference>
<sequence>MTAAPVHLATRNGEVLLTTLARARGHDLVRRPGFVALNGPALLRALVLAPDPDADDLAALARLVADAPGRVTVEDPFGTVDAAPWRLAPSRLPMMVRPPSPLPAPALDVTTATTAEELSAVERTVLDGFPLRGLRPGEAFPPALLDETALRFHLVRRAGVVAGACLTVEGDSAAGLYWVTTLPEHRSRGIGRALAHAALNGVDKPMTLTATDAGAPLYASLGFETASFATWWFGNR</sequence>
<dbReference type="InterPro" id="IPR000182">
    <property type="entry name" value="GNAT_dom"/>
</dbReference>
<name>A0A495W425_9PSEU</name>
<evidence type="ECO:0000259" key="1">
    <source>
        <dbReference type="PROSITE" id="PS51186"/>
    </source>
</evidence>
<reference evidence="2 3" key="1">
    <citation type="submission" date="2018-10" db="EMBL/GenBank/DDBJ databases">
        <title>Sequencing the genomes of 1000 actinobacteria strains.</title>
        <authorList>
            <person name="Klenk H.-P."/>
        </authorList>
    </citation>
    <scope>NUCLEOTIDE SEQUENCE [LARGE SCALE GENOMIC DNA]</scope>
    <source>
        <strain evidence="2 3">DSM 43800</strain>
    </source>
</reference>
<keyword evidence="3" id="KW-1185">Reference proteome</keyword>
<accession>A0A495W425</accession>
<organism evidence="2 3">
    <name type="scientific">Saccharothrix australiensis</name>
    <dbReference type="NCBI Taxonomy" id="2072"/>
    <lineage>
        <taxon>Bacteria</taxon>
        <taxon>Bacillati</taxon>
        <taxon>Actinomycetota</taxon>
        <taxon>Actinomycetes</taxon>
        <taxon>Pseudonocardiales</taxon>
        <taxon>Pseudonocardiaceae</taxon>
        <taxon>Saccharothrix</taxon>
    </lineage>
</organism>
<comment type="caution">
    <text evidence="2">The sequence shown here is derived from an EMBL/GenBank/DDBJ whole genome shotgun (WGS) entry which is preliminary data.</text>
</comment>
<evidence type="ECO:0000313" key="3">
    <source>
        <dbReference type="Proteomes" id="UP000282084"/>
    </source>
</evidence>
<dbReference type="OrthoDB" id="4208at2"/>
<dbReference type="AlphaFoldDB" id="A0A495W425"/>
<evidence type="ECO:0000313" key="2">
    <source>
        <dbReference type="EMBL" id="RKT55850.1"/>
    </source>
</evidence>
<dbReference type="PROSITE" id="PS51186">
    <property type="entry name" value="GNAT"/>
    <property type="match status" value="1"/>
</dbReference>
<dbReference type="Pfam" id="PF13508">
    <property type="entry name" value="Acetyltransf_7"/>
    <property type="match status" value="1"/>
</dbReference>
<feature type="domain" description="N-acetyltransferase" evidence="1">
    <location>
        <begin position="107"/>
        <end position="236"/>
    </location>
</feature>
<dbReference type="Gene3D" id="3.40.630.30">
    <property type="match status" value="1"/>
</dbReference>
<dbReference type="InterPro" id="IPR016181">
    <property type="entry name" value="Acyl_CoA_acyltransferase"/>
</dbReference>
<gene>
    <name evidence="2" type="ORF">C8E97_4538</name>
</gene>
<dbReference type="CDD" id="cd04301">
    <property type="entry name" value="NAT_SF"/>
    <property type="match status" value="1"/>
</dbReference>